<protein>
    <submittedName>
        <fullName evidence="2">Quinol monooxygenase YgiN</fullName>
    </submittedName>
</protein>
<evidence type="ECO:0000259" key="1">
    <source>
        <dbReference type="PROSITE" id="PS51725"/>
    </source>
</evidence>
<dbReference type="InterPro" id="IPR050744">
    <property type="entry name" value="AI-2_Isomerase_LsrG"/>
</dbReference>
<organism evidence="2 3">
    <name type="scientific">Alkalibacterium gilvum</name>
    <dbReference type="NCBI Taxonomy" id="1130080"/>
    <lineage>
        <taxon>Bacteria</taxon>
        <taxon>Bacillati</taxon>
        <taxon>Bacillota</taxon>
        <taxon>Bacilli</taxon>
        <taxon>Lactobacillales</taxon>
        <taxon>Carnobacteriaceae</taxon>
        <taxon>Alkalibacterium</taxon>
    </lineage>
</organism>
<reference evidence="3" key="1">
    <citation type="submission" date="2016-10" db="EMBL/GenBank/DDBJ databases">
        <authorList>
            <person name="Varghese N."/>
            <person name="Submissions S."/>
        </authorList>
    </citation>
    <scope>NUCLEOTIDE SEQUENCE [LARGE SCALE GENOMIC DNA]</scope>
    <source>
        <strain evidence="3">DSM 25751</strain>
    </source>
</reference>
<keyword evidence="3" id="KW-1185">Reference proteome</keyword>
<keyword evidence="2" id="KW-0560">Oxidoreductase</keyword>
<dbReference type="AlphaFoldDB" id="A0A1H6STI9"/>
<proteinExistence type="predicted"/>
<dbReference type="SUPFAM" id="SSF54909">
    <property type="entry name" value="Dimeric alpha+beta barrel"/>
    <property type="match status" value="1"/>
</dbReference>
<dbReference type="Gene3D" id="3.30.70.100">
    <property type="match status" value="1"/>
</dbReference>
<feature type="domain" description="ABM" evidence="1">
    <location>
        <begin position="2"/>
        <end position="90"/>
    </location>
</feature>
<dbReference type="PANTHER" id="PTHR33336">
    <property type="entry name" value="QUINOL MONOOXYGENASE YGIN-RELATED"/>
    <property type="match status" value="1"/>
</dbReference>
<keyword evidence="2" id="KW-0503">Monooxygenase</keyword>
<dbReference type="PANTHER" id="PTHR33336:SF15">
    <property type="entry name" value="ABM DOMAIN-CONTAINING PROTEIN"/>
    <property type="match status" value="1"/>
</dbReference>
<dbReference type="GO" id="GO:0004497">
    <property type="term" value="F:monooxygenase activity"/>
    <property type="evidence" value="ECO:0007669"/>
    <property type="project" value="UniProtKB-KW"/>
</dbReference>
<accession>A0A1H6STI9</accession>
<dbReference type="PROSITE" id="PS51725">
    <property type="entry name" value="ABM"/>
    <property type="match status" value="1"/>
</dbReference>
<sequence>MKIINASFYIKKDEKESFLAAVKPLIESSRKEKGCLAYNLFESFEDPNHFVMIEHWESQEAINEHNKNPLLKELLENIPTFSTKQPVLTVSNTEI</sequence>
<dbReference type="InterPro" id="IPR007138">
    <property type="entry name" value="ABM_dom"/>
</dbReference>
<dbReference type="EMBL" id="FNYW01000013">
    <property type="protein sequence ID" value="SEI71243.1"/>
    <property type="molecule type" value="Genomic_DNA"/>
</dbReference>
<evidence type="ECO:0000313" key="3">
    <source>
        <dbReference type="Proteomes" id="UP000198564"/>
    </source>
</evidence>
<gene>
    <name evidence="2" type="ORF">SAMN04488113_1138</name>
</gene>
<name>A0A1H6STI9_9LACT</name>
<dbReference type="Pfam" id="PF03992">
    <property type="entry name" value="ABM"/>
    <property type="match status" value="1"/>
</dbReference>
<dbReference type="InterPro" id="IPR011008">
    <property type="entry name" value="Dimeric_a/b-barrel"/>
</dbReference>
<dbReference type="RefSeq" id="WP_091634128.1">
    <property type="nucleotide sequence ID" value="NZ_FNYW01000013.1"/>
</dbReference>
<dbReference type="OrthoDB" id="287932at2"/>
<dbReference type="STRING" id="1130080.SAMN04488113_1138"/>
<dbReference type="Proteomes" id="UP000198564">
    <property type="component" value="Unassembled WGS sequence"/>
</dbReference>
<evidence type="ECO:0000313" key="2">
    <source>
        <dbReference type="EMBL" id="SEI71243.1"/>
    </source>
</evidence>